<comment type="caution">
    <text evidence="1">The sequence shown here is derived from an EMBL/GenBank/DDBJ whole genome shotgun (WGS) entry which is preliminary data.</text>
</comment>
<sequence>MGGGGTFCVVESAPRGRFKLGLDSLGDGDKFLLRVTVFHAKYVKNGELLMTTTAAAHGPCQSYLRAVPRLHSWAQASVASLLQSR</sequence>
<reference evidence="1 2" key="1">
    <citation type="submission" date="2019-11" db="EMBL/GenBank/DDBJ databases">
        <title>Whole genome sequence of Oryza granulata.</title>
        <authorList>
            <person name="Li W."/>
        </authorList>
    </citation>
    <scope>NUCLEOTIDE SEQUENCE [LARGE SCALE GENOMIC DNA]</scope>
    <source>
        <strain evidence="2">cv. Menghai</strain>
        <tissue evidence="1">Leaf</tissue>
    </source>
</reference>
<accession>A0A6G1DM26</accession>
<evidence type="ECO:0000313" key="2">
    <source>
        <dbReference type="Proteomes" id="UP000479710"/>
    </source>
</evidence>
<proteinExistence type="predicted"/>
<gene>
    <name evidence="1" type="ORF">E2562_024960</name>
</gene>
<keyword evidence="2" id="KW-1185">Reference proteome</keyword>
<dbReference type="AlphaFoldDB" id="A0A6G1DM26"/>
<evidence type="ECO:0000313" key="1">
    <source>
        <dbReference type="EMBL" id="KAF0913885.1"/>
    </source>
</evidence>
<protein>
    <submittedName>
        <fullName evidence="1">Uncharacterized protein</fullName>
    </submittedName>
</protein>
<organism evidence="1 2">
    <name type="scientific">Oryza meyeriana var. granulata</name>
    <dbReference type="NCBI Taxonomy" id="110450"/>
    <lineage>
        <taxon>Eukaryota</taxon>
        <taxon>Viridiplantae</taxon>
        <taxon>Streptophyta</taxon>
        <taxon>Embryophyta</taxon>
        <taxon>Tracheophyta</taxon>
        <taxon>Spermatophyta</taxon>
        <taxon>Magnoliopsida</taxon>
        <taxon>Liliopsida</taxon>
        <taxon>Poales</taxon>
        <taxon>Poaceae</taxon>
        <taxon>BOP clade</taxon>
        <taxon>Oryzoideae</taxon>
        <taxon>Oryzeae</taxon>
        <taxon>Oryzinae</taxon>
        <taxon>Oryza</taxon>
        <taxon>Oryza meyeriana</taxon>
    </lineage>
</organism>
<dbReference type="EMBL" id="SPHZ02000006">
    <property type="protein sequence ID" value="KAF0913885.1"/>
    <property type="molecule type" value="Genomic_DNA"/>
</dbReference>
<name>A0A6G1DM26_9ORYZ</name>
<dbReference type="Proteomes" id="UP000479710">
    <property type="component" value="Unassembled WGS sequence"/>
</dbReference>